<protein>
    <submittedName>
        <fullName evidence="2">Uncharacterized protein</fullName>
    </submittedName>
</protein>
<comment type="caution">
    <text evidence="2">The sequence shown here is derived from an EMBL/GenBank/DDBJ whole genome shotgun (WGS) entry which is preliminary data.</text>
</comment>
<evidence type="ECO:0000313" key="2">
    <source>
        <dbReference type="EMBL" id="KOO21859.1"/>
    </source>
</evidence>
<evidence type="ECO:0000313" key="3">
    <source>
        <dbReference type="Proteomes" id="UP000037460"/>
    </source>
</evidence>
<sequence>MREEQRCKEAEERSEAAAVEAGRRAVERVRQKQEAEQREWESRRAAHEAAMANYDAEAEAAKVAMAAMTAANRAKALQEAEREAERVAAERAAWQLEEDRRLAALEREVRQAYEEARAAEKARLDAEEKVRRKAEAERQRLAVQDWSWHEAMEMAWDQAEKVEEKLRQREQRITLGAVKSRQKLAEQKSLARSQISQQLSSTGRASAAFASTTGRDSQTESAMKYVNPEQRAKQRTHERMVNRSNRRAKRLNECAVVLQAAVAAASKLRSTRMRVETFHRKLGELASLRTSELAQLKLALNHEMDKLGAGAKDAPHVMVMRQQERLAISDALQIAKGREKTSCLLELLASIPFARAADALAAVAPEVAWLYELVDEQQRRDELYRPDSHRAHGGASPPAKLVTATSSSTATERSGARPAPPATRR</sequence>
<dbReference type="AlphaFoldDB" id="A0A0M0J5G8"/>
<name>A0A0M0J5G8_9EUKA</name>
<feature type="region of interest" description="Disordered" evidence="1">
    <location>
        <begin position="189"/>
        <end position="224"/>
    </location>
</feature>
<organism evidence="2 3">
    <name type="scientific">Chrysochromulina tobinii</name>
    <dbReference type="NCBI Taxonomy" id="1460289"/>
    <lineage>
        <taxon>Eukaryota</taxon>
        <taxon>Haptista</taxon>
        <taxon>Haptophyta</taxon>
        <taxon>Prymnesiophyceae</taxon>
        <taxon>Prymnesiales</taxon>
        <taxon>Chrysochromulinaceae</taxon>
        <taxon>Chrysochromulina</taxon>
    </lineage>
</organism>
<proteinExistence type="predicted"/>
<evidence type="ECO:0000256" key="1">
    <source>
        <dbReference type="SAM" id="MobiDB-lite"/>
    </source>
</evidence>
<feature type="compositionally biased region" description="Polar residues" evidence="1">
    <location>
        <begin position="190"/>
        <end position="221"/>
    </location>
</feature>
<reference evidence="3" key="1">
    <citation type="journal article" date="2015" name="PLoS Genet.">
        <title>Genome Sequence and Transcriptome Analyses of Chrysochromulina tobin: Metabolic Tools for Enhanced Algal Fitness in the Prominent Order Prymnesiales (Haptophyceae).</title>
        <authorList>
            <person name="Hovde B.T."/>
            <person name="Deodato C.R."/>
            <person name="Hunsperger H.M."/>
            <person name="Ryken S.A."/>
            <person name="Yost W."/>
            <person name="Jha R.K."/>
            <person name="Patterson J."/>
            <person name="Monnat R.J. Jr."/>
            <person name="Barlow S.B."/>
            <person name="Starkenburg S.R."/>
            <person name="Cattolico R.A."/>
        </authorList>
    </citation>
    <scope>NUCLEOTIDE SEQUENCE</scope>
    <source>
        <strain evidence="3">CCMP291</strain>
    </source>
</reference>
<keyword evidence="3" id="KW-1185">Reference proteome</keyword>
<feature type="region of interest" description="Disordered" evidence="1">
    <location>
        <begin position="382"/>
        <end position="425"/>
    </location>
</feature>
<feature type="region of interest" description="Disordered" evidence="1">
    <location>
        <begin position="1"/>
        <end position="40"/>
    </location>
</feature>
<accession>A0A0M0J5G8</accession>
<dbReference type="EMBL" id="JWZX01003327">
    <property type="protein sequence ID" value="KOO21859.1"/>
    <property type="molecule type" value="Genomic_DNA"/>
</dbReference>
<gene>
    <name evidence="2" type="ORF">Ctob_002079</name>
</gene>
<dbReference type="Proteomes" id="UP000037460">
    <property type="component" value="Unassembled WGS sequence"/>
</dbReference>